<evidence type="ECO:0000256" key="4">
    <source>
        <dbReference type="ARBA" id="ARBA00022490"/>
    </source>
</evidence>
<sequence length="85" mass="9831">MTELNRLRWRARRGMLELDILLLDFLEQQYPVLPSSQQIAFGALLELGDSELWDMIQTGQSAAQPEQAKIIEWLRTGKQKNESTD</sequence>
<evidence type="ECO:0000313" key="7">
    <source>
        <dbReference type="Proteomes" id="UP000321337"/>
    </source>
</evidence>
<dbReference type="Proteomes" id="UP000321337">
    <property type="component" value="Unassembled WGS sequence"/>
</dbReference>
<dbReference type="RefSeq" id="WP_147070458.1">
    <property type="nucleotide sequence ID" value="NZ_AP021884.1"/>
</dbReference>
<name>A0A512L4H3_9PROT</name>
<evidence type="ECO:0000256" key="2">
    <source>
        <dbReference type="ARBA" id="ARBA00008571"/>
    </source>
</evidence>
<dbReference type="Gene3D" id="1.10.150.250">
    <property type="entry name" value="Flavinator of succinate dehydrogenase"/>
    <property type="match status" value="1"/>
</dbReference>
<dbReference type="InterPro" id="IPR005631">
    <property type="entry name" value="SDH"/>
</dbReference>
<dbReference type="EMBL" id="BKAD01000004">
    <property type="protein sequence ID" value="GEP29377.1"/>
    <property type="molecule type" value="Genomic_DNA"/>
</dbReference>
<dbReference type="GO" id="GO:0005737">
    <property type="term" value="C:cytoplasm"/>
    <property type="evidence" value="ECO:0007669"/>
    <property type="project" value="UniProtKB-SubCell"/>
</dbReference>
<evidence type="ECO:0000313" key="6">
    <source>
        <dbReference type="EMBL" id="GEP29377.1"/>
    </source>
</evidence>
<keyword evidence="7" id="KW-1185">Reference proteome</keyword>
<accession>A0A512L4H3</accession>
<dbReference type="Pfam" id="PF03937">
    <property type="entry name" value="Sdh5"/>
    <property type="match status" value="1"/>
</dbReference>
<evidence type="ECO:0000256" key="3">
    <source>
        <dbReference type="ARBA" id="ARBA00019418"/>
    </source>
</evidence>
<comment type="subcellular location">
    <subcellularLocation>
        <location evidence="1">Cytoplasm</location>
    </subcellularLocation>
</comment>
<dbReference type="PANTHER" id="PTHR39585">
    <property type="entry name" value="FAD ASSEMBLY FACTOR SDHE"/>
    <property type="match status" value="1"/>
</dbReference>
<gene>
    <name evidence="6" type="ORF">TPL01_05150</name>
</gene>
<dbReference type="SUPFAM" id="SSF109910">
    <property type="entry name" value="YgfY-like"/>
    <property type="match status" value="1"/>
</dbReference>
<dbReference type="AlphaFoldDB" id="A0A512L4H3"/>
<comment type="caution">
    <text evidence="6">The sequence shown here is derived from an EMBL/GenBank/DDBJ whole genome shotgun (WGS) entry which is preliminary data.</text>
</comment>
<evidence type="ECO:0000256" key="5">
    <source>
        <dbReference type="ARBA" id="ARBA00023186"/>
    </source>
</evidence>
<evidence type="ECO:0000256" key="1">
    <source>
        <dbReference type="ARBA" id="ARBA00004496"/>
    </source>
</evidence>
<dbReference type="PANTHER" id="PTHR39585:SF1">
    <property type="entry name" value="FAD ASSEMBLY FACTOR SDHE"/>
    <property type="match status" value="1"/>
</dbReference>
<reference evidence="6 7" key="1">
    <citation type="submission" date="2019-07" db="EMBL/GenBank/DDBJ databases">
        <title>Whole genome shotgun sequence of Thiobacillus plumbophilus NBRC 107929.</title>
        <authorList>
            <person name="Hosoyama A."/>
            <person name="Uohara A."/>
            <person name="Ohji S."/>
            <person name="Ichikawa N."/>
        </authorList>
    </citation>
    <scope>NUCLEOTIDE SEQUENCE [LARGE SCALE GENOMIC DNA]</scope>
    <source>
        <strain evidence="6 7">NBRC 107929</strain>
    </source>
</reference>
<dbReference type="InterPro" id="IPR036714">
    <property type="entry name" value="SDH_sf"/>
</dbReference>
<proteinExistence type="inferred from homology"/>
<protein>
    <recommendedName>
        <fullName evidence="3">FAD assembly factor SdhE</fullName>
    </recommendedName>
</protein>
<comment type="similarity">
    <text evidence="2">Belongs to the SdhE FAD assembly factor family.</text>
</comment>
<dbReference type="GO" id="GO:0006105">
    <property type="term" value="P:succinate metabolic process"/>
    <property type="evidence" value="ECO:0007669"/>
    <property type="project" value="TreeGrafter"/>
</dbReference>
<dbReference type="InterPro" id="IPR050531">
    <property type="entry name" value="SdhE_FAD_assembly_factor"/>
</dbReference>
<keyword evidence="4" id="KW-0963">Cytoplasm</keyword>
<keyword evidence="5" id="KW-0143">Chaperone</keyword>
<organism evidence="6 7">
    <name type="scientific">Sulfuriferula plumbiphila</name>
    <dbReference type="NCBI Taxonomy" id="171865"/>
    <lineage>
        <taxon>Bacteria</taxon>
        <taxon>Pseudomonadati</taxon>
        <taxon>Pseudomonadota</taxon>
        <taxon>Betaproteobacteria</taxon>
        <taxon>Nitrosomonadales</taxon>
        <taxon>Sulfuricellaceae</taxon>
        <taxon>Sulfuriferula</taxon>
    </lineage>
</organism>
<dbReference type="OrthoDB" id="9180899at2"/>